<protein>
    <submittedName>
        <fullName evidence="1">Uncharacterized protein</fullName>
    </submittedName>
</protein>
<accession>A0A4R0WWG3</accession>
<dbReference type="AlphaFoldDB" id="A0A4R0WWG3"/>
<keyword evidence="2" id="KW-1185">Reference proteome</keyword>
<feature type="non-terminal residue" evidence="1">
    <location>
        <position position="77"/>
    </location>
</feature>
<organism evidence="1 2">
    <name type="scientific">Paraburkholderia steynii</name>
    <dbReference type="NCBI Taxonomy" id="1245441"/>
    <lineage>
        <taxon>Bacteria</taxon>
        <taxon>Pseudomonadati</taxon>
        <taxon>Pseudomonadota</taxon>
        <taxon>Betaproteobacteria</taxon>
        <taxon>Burkholderiales</taxon>
        <taxon>Burkholderiaceae</taxon>
        <taxon>Paraburkholderia</taxon>
    </lineage>
</organism>
<name>A0A4R0WWG3_9BURK</name>
<reference evidence="1 2" key="1">
    <citation type="submission" date="2017-02" db="EMBL/GenBank/DDBJ databases">
        <title>Paraburkholderia sophoroidis sp. nov. and Paraburkholderia steynii sp. nov. rhizobial symbionts of the fynbos legume Hypocalyptus sophoroides.</title>
        <authorList>
            <person name="Steenkamp E.T."/>
            <person name="Beukes C.W."/>
            <person name="Van Zyl E."/>
            <person name="Avontuur J."/>
            <person name="Chan W.Y."/>
            <person name="Hassen A."/>
            <person name="Palmer M."/>
            <person name="Mthombeni L."/>
            <person name="Phalane F."/>
            <person name="Sereme K."/>
            <person name="Venter S.N."/>
        </authorList>
    </citation>
    <scope>NUCLEOTIDE SEQUENCE [LARGE SCALE GENOMIC DNA]</scope>
    <source>
        <strain evidence="1 2">HC1.1ba</strain>
    </source>
</reference>
<evidence type="ECO:0000313" key="2">
    <source>
        <dbReference type="Proteomes" id="UP000294200"/>
    </source>
</evidence>
<gene>
    <name evidence="1" type="ORF">BZM27_55215</name>
</gene>
<proteinExistence type="predicted"/>
<dbReference type="Proteomes" id="UP000294200">
    <property type="component" value="Unassembled WGS sequence"/>
</dbReference>
<evidence type="ECO:0000313" key="1">
    <source>
        <dbReference type="EMBL" id="TCF98198.1"/>
    </source>
</evidence>
<dbReference type="EMBL" id="MWML01001160">
    <property type="protein sequence ID" value="TCF98198.1"/>
    <property type="molecule type" value="Genomic_DNA"/>
</dbReference>
<comment type="caution">
    <text evidence="1">The sequence shown here is derived from an EMBL/GenBank/DDBJ whole genome shotgun (WGS) entry which is preliminary data.</text>
</comment>
<sequence>MGAVLASTERKPDRVIFLDRRRRHPQRDRVLNEDRSLNVADGKAGPVEGALRRPMHALLRRPLHIGAKDRDVSASGR</sequence>